<dbReference type="Pfam" id="PF00902">
    <property type="entry name" value="TatC"/>
    <property type="match status" value="1"/>
</dbReference>
<dbReference type="PANTHER" id="PTHR30371">
    <property type="entry name" value="SEC-INDEPENDENT PROTEIN TRANSLOCASE PROTEIN TATC"/>
    <property type="match status" value="1"/>
</dbReference>
<feature type="transmembrane region" description="Helical" evidence="6">
    <location>
        <begin position="55"/>
        <end position="73"/>
    </location>
</feature>
<dbReference type="PANTHER" id="PTHR30371:SF0">
    <property type="entry name" value="SEC-INDEPENDENT PROTEIN TRANSLOCASE PROTEIN TATC, CHLOROPLASTIC-RELATED"/>
    <property type="match status" value="1"/>
</dbReference>
<evidence type="ECO:0000256" key="2">
    <source>
        <dbReference type="ARBA" id="ARBA00022692"/>
    </source>
</evidence>
<feature type="transmembrane region" description="Helical" evidence="6">
    <location>
        <begin position="20"/>
        <end position="43"/>
    </location>
</feature>
<dbReference type="GO" id="GO:0033281">
    <property type="term" value="C:TAT protein transport complex"/>
    <property type="evidence" value="ECO:0007669"/>
    <property type="project" value="TreeGrafter"/>
</dbReference>
<dbReference type="GO" id="GO:0043953">
    <property type="term" value="P:protein transport by the Tat complex"/>
    <property type="evidence" value="ECO:0007669"/>
    <property type="project" value="TreeGrafter"/>
</dbReference>
<feature type="compositionally biased region" description="Acidic residues" evidence="5">
    <location>
        <begin position="106"/>
        <end position="129"/>
    </location>
</feature>
<dbReference type="EMBL" id="DXHV01000060">
    <property type="protein sequence ID" value="HIW00777.1"/>
    <property type="molecule type" value="Genomic_DNA"/>
</dbReference>
<feature type="compositionally biased region" description="Low complexity" evidence="5">
    <location>
        <begin position="146"/>
        <end position="174"/>
    </location>
</feature>
<dbReference type="Proteomes" id="UP000886752">
    <property type="component" value="Unassembled WGS sequence"/>
</dbReference>
<name>A0A9D1PW05_9BACT</name>
<dbReference type="GO" id="GO:0009977">
    <property type="term" value="F:proton motive force dependent protein transmembrane transporter activity"/>
    <property type="evidence" value="ECO:0007669"/>
    <property type="project" value="TreeGrafter"/>
</dbReference>
<keyword evidence="2 6" id="KW-0812">Transmembrane</keyword>
<keyword evidence="3 6" id="KW-1133">Transmembrane helix</keyword>
<comment type="subcellular location">
    <subcellularLocation>
        <location evidence="1">Membrane</location>
        <topology evidence="1">Multi-pass membrane protein</topology>
    </subcellularLocation>
</comment>
<dbReference type="PROSITE" id="PS01218">
    <property type="entry name" value="TATC"/>
    <property type="match status" value="1"/>
</dbReference>
<evidence type="ECO:0000256" key="3">
    <source>
        <dbReference type="ARBA" id="ARBA00022989"/>
    </source>
</evidence>
<proteinExistence type="predicted"/>
<feature type="region of interest" description="Disordered" evidence="5">
    <location>
        <begin position="104"/>
        <end position="196"/>
    </location>
</feature>
<accession>A0A9D1PW05</accession>
<keyword evidence="4 6" id="KW-0472">Membrane</keyword>
<evidence type="ECO:0000256" key="4">
    <source>
        <dbReference type="ARBA" id="ARBA00023136"/>
    </source>
</evidence>
<evidence type="ECO:0000313" key="7">
    <source>
        <dbReference type="EMBL" id="HIW00777.1"/>
    </source>
</evidence>
<dbReference type="GO" id="GO:0065002">
    <property type="term" value="P:intracellular protein transmembrane transport"/>
    <property type="evidence" value="ECO:0007669"/>
    <property type="project" value="TreeGrafter"/>
</dbReference>
<reference evidence="7" key="1">
    <citation type="journal article" date="2021" name="PeerJ">
        <title>Extensive microbial diversity within the chicken gut microbiome revealed by metagenomics and culture.</title>
        <authorList>
            <person name="Gilroy R."/>
            <person name="Ravi A."/>
            <person name="Getino M."/>
            <person name="Pursley I."/>
            <person name="Horton D.L."/>
            <person name="Alikhan N.F."/>
            <person name="Baker D."/>
            <person name="Gharbi K."/>
            <person name="Hall N."/>
            <person name="Watson M."/>
            <person name="Adriaenssens E.M."/>
            <person name="Foster-Nyarko E."/>
            <person name="Jarju S."/>
            <person name="Secka A."/>
            <person name="Antonio M."/>
            <person name="Oren A."/>
            <person name="Chaudhuri R.R."/>
            <person name="La Ragione R."/>
            <person name="Hildebrand F."/>
            <person name="Pallen M.J."/>
        </authorList>
    </citation>
    <scope>NUCLEOTIDE SEQUENCE</scope>
    <source>
        <strain evidence="7">ChiHecec2B26-446</strain>
    </source>
</reference>
<feature type="non-terminal residue" evidence="7">
    <location>
        <position position="1"/>
    </location>
</feature>
<sequence length="196" mass="21197">VSFATEDIVAMPKISDYLDFVLKLVLAFGFIFEMPIFSFFLSRMGIVTARKMREVRRYAVLVIFIVAAILTPPDVVSQLLMAVPMLILYEVSIIVALIFGKKEEEKPQEEEDADDEDYDEDYADEDYADEPVKRQETATAPARQDSTASAAPASTPSGTPSAAPAARPAASATAQEQVPGTGTAGQDGEQAPAQKS</sequence>
<evidence type="ECO:0000313" key="8">
    <source>
        <dbReference type="Proteomes" id="UP000886752"/>
    </source>
</evidence>
<reference evidence="7" key="2">
    <citation type="submission" date="2021-04" db="EMBL/GenBank/DDBJ databases">
        <authorList>
            <person name="Gilroy R."/>
        </authorList>
    </citation>
    <scope>NUCLEOTIDE SEQUENCE</scope>
    <source>
        <strain evidence="7">ChiHecec2B26-446</strain>
    </source>
</reference>
<dbReference type="AlphaFoldDB" id="A0A9D1PW05"/>
<protein>
    <submittedName>
        <fullName evidence="7">Twin-arginine translocase subunit TatC</fullName>
    </submittedName>
</protein>
<evidence type="ECO:0000256" key="5">
    <source>
        <dbReference type="SAM" id="MobiDB-lite"/>
    </source>
</evidence>
<comment type="caution">
    <text evidence="7">The sequence shown here is derived from an EMBL/GenBank/DDBJ whole genome shotgun (WGS) entry which is preliminary data.</text>
</comment>
<feature type="transmembrane region" description="Helical" evidence="6">
    <location>
        <begin position="79"/>
        <end position="99"/>
    </location>
</feature>
<evidence type="ECO:0000256" key="1">
    <source>
        <dbReference type="ARBA" id="ARBA00004141"/>
    </source>
</evidence>
<evidence type="ECO:0000256" key="6">
    <source>
        <dbReference type="SAM" id="Phobius"/>
    </source>
</evidence>
<dbReference type="InterPro" id="IPR002033">
    <property type="entry name" value="TatC"/>
</dbReference>
<gene>
    <name evidence="7" type="ORF">H9894_06255</name>
</gene>
<organism evidence="7 8">
    <name type="scientific">Candidatus Desulfovibrio intestinipullorum</name>
    <dbReference type="NCBI Taxonomy" id="2838536"/>
    <lineage>
        <taxon>Bacteria</taxon>
        <taxon>Pseudomonadati</taxon>
        <taxon>Thermodesulfobacteriota</taxon>
        <taxon>Desulfovibrionia</taxon>
        <taxon>Desulfovibrionales</taxon>
        <taxon>Desulfovibrionaceae</taxon>
        <taxon>Desulfovibrio</taxon>
    </lineage>
</organism>
<dbReference type="InterPro" id="IPR019820">
    <property type="entry name" value="Sec-indep_translocase_CS"/>
</dbReference>